<evidence type="ECO:0000256" key="2">
    <source>
        <dbReference type="SAM" id="Phobius"/>
    </source>
</evidence>
<keyword evidence="2" id="KW-0812">Transmembrane</keyword>
<keyword evidence="2" id="KW-1133">Transmembrane helix</keyword>
<dbReference type="EMBL" id="HBGK01020701">
    <property type="protein sequence ID" value="CAD9281634.1"/>
    <property type="molecule type" value="Transcribed_RNA"/>
</dbReference>
<feature type="compositionally biased region" description="Low complexity" evidence="1">
    <location>
        <begin position="210"/>
        <end position="220"/>
    </location>
</feature>
<proteinExistence type="predicted"/>
<name>A0A7S1UXN3_9STRA</name>
<evidence type="ECO:0000313" key="3">
    <source>
        <dbReference type="EMBL" id="CAD9281634.1"/>
    </source>
</evidence>
<protein>
    <submittedName>
        <fullName evidence="3">Uncharacterized protein</fullName>
    </submittedName>
</protein>
<organism evidence="3">
    <name type="scientific">Grammatophora oceanica</name>
    <dbReference type="NCBI Taxonomy" id="210454"/>
    <lineage>
        <taxon>Eukaryota</taxon>
        <taxon>Sar</taxon>
        <taxon>Stramenopiles</taxon>
        <taxon>Ochrophyta</taxon>
        <taxon>Bacillariophyta</taxon>
        <taxon>Fragilariophyceae</taxon>
        <taxon>Fragilariophycidae</taxon>
        <taxon>Rhabdonematales</taxon>
        <taxon>Grammatophoraceae</taxon>
        <taxon>Grammatophora</taxon>
    </lineage>
</organism>
<accession>A0A7S1UXN3</accession>
<gene>
    <name evidence="3" type="ORF">GOCE00092_LOCUS10545</name>
</gene>
<sequence length="231" mass="25138">MCLRELISIEGRLMFFAAESILISFLCLLTPYLLRVWLSDLVNVPGGRQPGKALSVWVYAVAGLCTVSILCELIWKGQAYWVFAKVGDAITFFPVIRTMKIYSGVTTPGGNYAGRGSLLSQLIVVVEYYSLIAQLADIVVKSLILLGVIVDVKKHAVILSALYGHTTIAIFTRVLCHSVLLNTLDESAHFHMSKPEQQGGVPSDRESPGDDSSADSTGSSRVEHLALIPKV</sequence>
<evidence type="ECO:0000256" key="1">
    <source>
        <dbReference type="SAM" id="MobiDB-lite"/>
    </source>
</evidence>
<feature type="transmembrane region" description="Helical" evidence="2">
    <location>
        <begin position="54"/>
        <end position="75"/>
    </location>
</feature>
<feature type="transmembrane region" description="Helical" evidence="2">
    <location>
        <begin position="12"/>
        <end position="34"/>
    </location>
</feature>
<reference evidence="3" key="1">
    <citation type="submission" date="2021-01" db="EMBL/GenBank/DDBJ databases">
        <authorList>
            <person name="Corre E."/>
            <person name="Pelletier E."/>
            <person name="Niang G."/>
            <person name="Scheremetjew M."/>
            <person name="Finn R."/>
            <person name="Kale V."/>
            <person name="Holt S."/>
            <person name="Cochrane G."/>
            <person name="Meng A."/>
            <person name="Brown T."/>
            <person name="Cohen L."/>
        </authorList>
    </citation>
    <scope>NUCLEOTIDE SEQUENCE</scope>
    <source>
        <strain evidence="3">CCMP 410</strain>
    </source>
</reference>
<feature type="region of interest" description="Disordered" evidence="1">
    <location>
        <begin position="192"/>
        <end position="231"/>
    </location>
</feature>
<dbReference type="AlphaFoldDB" id="A0A7S1UXN3"/>
<keyword evidence="2" id="KW-0472">Membrane</keyword>